<feature type="compositionally biased region" description="Low complexity" evidence="4">
    <location>
        <begin position="880"/>
        <end position="893"/>
    </location>
</feature>
<dbReference type="OMA" id="GNEICHE"/>
<evidence type="ECO:0000313" key="6">
    <source>
        <dbReference type="EMBL" id="EMC95388.1"/>
    </source>
</evidence>
<organism evidence="6 7">
    <name type="scientific">Baudoinia panamericana (strain UAMH 10762)</name>
    <name type="common">Angels' share fungus</name>
    <name type="synonym">Baudoinia compniacensis (strain UAMH 10762)</name>
    <dbReference type="NCBI Taxonomy" id="717646"/>
    <lineage>
        <taxon>Eukaryota</taxon>
        <taxon>Fungi</taxon>
        <taxon>Dikarya</taxon>
        <taxon>Ascomycota</taxon>
        <taxon>Pezizomycotina</taxon>
        <taxon>Dothideomycetes</taxon>
        <taxon>Dothideomycetidae</taxon>
        <taxon>Mycosphaerellales</taxon>
        <taxon>Teratosphaeriaceae</taxon>
        <taxon>Baudoinia</taxon>
    </lineage>
</organism>
<dbReference type="PROSITE" id="PS51460">
    <property type="entry name" value="GAR"/>
    <property type="match status" value="1"/>
</dbReference>
<comment type="subcellular location">
    <subcellularLocation>
        <location evidence="1">Cytoplasm</location>
        <location evidence="1">Cytoskeleton</location>
    </subcellularLocation>
</comment>
<dbReference type="eggNOG" id="ENOG502S51C">
    <property type="taxonomic scope" value="Eukaryota"/>
</dbReference>
<feature type="region of interest" description="Disordered" evidence="4">
    <location>
        <begin position="800"/>
        <end position="1128"/>
    </location>
</feature>
<gene>
    <name evidence="6" type="ORF">BAUCODRAFT_540307</name>
</gene>
<feature type="region of interest" description="Disordered" evidence="4">
    <location>
        <begin position="1302"/>
        <end position="1452"/>
    </location>
</feature>
<evidence type="ECO:0000256" key="3">
    <source>
        <dbReference type="ARBA" id="ARBA00023212"/>
    </source>
</evidence>
<evidence type="ECO:0000256" key="4">
    <source>
        <dbReference type="SAM" id="MobiDB-lite"/>
    </source>
</evidence>
<feature type="compositionally biased region" description="Polar residues" evidence="4">
    <location>
        <begin position="1076"/>
        <end position="1087"/>
    </location>
</feature>
<feature type="region of interest" description="Disordered" evidence="4">
    <location>
        <begin position="1"/>
        <end position="30"/>
    </location>
</feature>
<feature type="compositionally biased region" description="Polar residues" evidence="4">
    <location>
        <begin position="1142"/>
        <end position="1163"/>
    </location>
</feature>
<accession>M2MUX8</accession>
<reference evidence="6 7" key="1">
    <citation type="journal article" date="2012" name="PLoS Pathog.">
        <title>Diverse lifestyles and strategies of plant pathogenesis encoded in the genomes of eighteen Dothideomycetes fungi.</title>
        <authorList>
            <person name="Ohm R.A."/>
            <person name="Feau N."/>
            <person name="Henrissat B."/>
            <person name="Schoch C.L."/>
            <person name="Horwitz B.A."/>
            <person name="Barry K.W."/>
            <person name="Condon B.J."/>
            <person name="Copeland A.C."/>
            <person name="Dhillon B."/>
            <person name="Glaser F."/>
            <person name="Hesse C.N."/>
            <person name="Kosti I."/>
            <person name="LaButti K."/>
            <person name="Lindquist E.A."/>
            <person name="Lucas S."/>
            <person name="Salamov A.A."/>
            <person name="Bradshaw R.E."/>
            <person name="Ciuffetti L."/>
            <person name="Hamelin R.C."/>
            <person name="Kema G.H.J."/>
            <person name="Lawrence C."/>
            <person name="Scott J.A."/>
            <person name="Spatafora J.W."/>
            <person name="Turgeon B.G."/>
            <person name="de Wit P.J.G.M."/>
            <person name="Zhong S."/>
            <person name="Goodwin S.B."/>
            <person name="Grigoriev I.V."/>
        </authorList>
    </citation>
    <scope>NUCLEOTIDE SEQUENCE [LARGE SCALE GENOMIC DNA]</scope>
    <source>
        <strain evidence="6 7">UAMH 10762</strain>
    </source>
</reference>
<proteinExistence type="predicted"/>
<feature type="compositionally biased region" description="Low complexity" evidence="4">
    <location>
        <begin position="925"/>
        <end position="937"/>
    </location>
</feature>
<dbReference type="Pfam" id="PF02187">
    <property type="entry name" value="GAS2"/>
    <property type="match status" value="1"/>
</dbReference>
<feature type="region of interest" description="Disordered" evidence="4">
    <location>
        <begin position="1141"/>
        <end position="1172"/>
    </location>
</feature>
<sequence length="1452" mass="158013">MALSNPTINQPILTSTKRSQYSRSPSRSPIRNLRDFDPLLRDLSPTSTLRIFAADSTNKHDSAFGARFETASASERALGAKAAQTCINLRSWTRELEGWEWPGTFEMPEPARKKMRMSGMSFASLRSPVTSRGSEDGTEELWGSMPSRTVMAYEQKVDDIGRQLESMDLDDMKGFVLAANRQAGDGWVTGNDSIGRIGAFTDLRKLDDFTALITATILQALPYLSRLHALLDVWSVRISILKQAPAFLRDMDQARTDLDHGWASIAVSPGARASTGSAHFTHETMADMKGIVEQQVSSLGQRLDAFLDELEGREETIPDAWIEDFENLETAYADWVVQAERKVFENQWRQSTEREEPATEKANEPWQMVDTMKPEPKSFFIFAEDVPPNDNHAAVIPSPKHNTGFFDFGLSPLQPETLLEPEPFMEQPPSPAELRRGDSETLPEGMSEWAQHREVLPGTFSVPDYRSLSPSKHTRHVPIVIDYERPDRVGPLNDSLENVVLNATPPLEQVGFDQLKPTTDSAVRKRAAFLNGESDRTASLQKQLKSPVRPFEHATTAWTRLFKKEKSPDQSRSNSMLSTSSQKPPVTRRSTGKGSESANEDAVVWGGRKPTSPVNQQTSNGDAAQQLRRPSHKSLTRLSSKTSSLERSSSGPSLHQRPVQRDYTDMPGGFRPRSRSAESRRRTASLTPKVPYEGQERRLERLPKPETYQPSRISSPASPPSPGVSPEPEYPADWPLASPPETQANSPVKETPPFTIARHAVVEEADEEDSGPELHSPQLAMASDTFDRFFVESFPATPDMEFQGNPLGFVPKTRNRSSSKKSSKTALVPTVSDIMLDPNVPSMPTSHARAAGSVNGSISPRGNRNMPEFADFDGGDIMEEASPASMAMSSPEAQVGSATSVDYFHAQPPSHVVSGAGSTATPKGTQSQRSASKSSTSPMRLTLEIPESQRSMDAEAIADDDSVAKPSLAHRASLASMELHPRGSVRSIEMPPRSSHGKSRAASHLPYEPLSLIDGPDTATPDTAASMTYKGMVTFPSPPGPTGSLPVSPVSPLGAQSPASFSFAPLPNPAARENGLTGSPLSGQSEDGSPKPLNAIMAKRRHQQPGFRGPTSSPLKQSRRRKLDNDTFDRHVSEVLERLPSNAITFTSKPGSKTSTPRTSEPRSYSGPRPLVSKRASSVQALTLAPAEASPKKAAADEVKLYHLTQAGREEPIKLFVRLVGEGERVMVRVGGGWADLADYLRQYAEHHGSRTVSGGGIELMTADGTTTRKVSNSTPATTAESKARSPVTPVAAWAKSMVGSGETEWLNDPQPRFTMGDSESDTTSPVTADNAQWHSSPVNSIAGQRSTPKSPSDSRPSTAGNAAARPGSRQGWAESGLAGPASGKKTELPEQKARWVEGMLEKAKRASAEKGKEDKTKHLGDIGRAGSTRRVFFRHSSARVEKNGDGENVRP</sequence>
<dbReference type="InterPro" id="IPR036534">
    <property type="entry name" value="GAR_dom_sf"/>
</dbReference>
<feature type="compositionally biased region" description="Acidic residues" evidence="4">
    <location>
        <begin position="870"/>
        <end position="879"/>
    </location>
</feature>
<dbReference type="STRING" id="717646.M2MUX8"/>
<dbReference type="GO" id="GO:0005856">
    <property type="term" value="C:cytoskeleton"/>
    <property type="evidence" value="ECO:0007669"/>
    <property type="project" value="UniProtKB-SubCell"/>
</dbReference>
<feature type="compositionally biased region" description="Low complexity" evidence="4">
    <location>
        <begin position="636"/>
        <end position="653"/>
    </location>
</feature>
<dbReference type="GO" id="GO:0008017">
    <property type="term" value="F:microtubule binding"/>
    <property type="evidence" value="ECO:0007669"/>
    <property type="project" value="InterPro"/>
</dbReference>
<dbReference type="SUPFAM" id="SSF143575">
    <property type="entry name" value="GAS2 domain-like"/>
    <property type="match status" value="1"/>
</dbReference>
<feature type="region of interest" description="Disordered" evidence="4">
    <location>
        <begin position="1264"/>
        <end position="1288"/>
    </location>
</feature>
<name>M2MUX8_BAUPA</name>
<dbReference type="OrthoDB" id="5409589at2759"/>
<dbReference type="GeneID" id="19115298"/>
<feature type="compositionally biased region" description="Basic and acidic residues" evidence="4">
    <location>
        <begin position="694"/>
        <end position="704"/>
    </location>
</feature>
<dbReference type="EMBL" id="KB445557">
    <property type="protein sequence ID" value="EMC95388.1"/>
    <property type="molecule type" value="Genomic_DNA"/>
</dbReference>
<feature type="compositionally biased region" description="Basic and acidic residues" evidence="4">
    <location>
        <begin position="1439"/>
        <end position="1452"/>
    </location>
</feature>
<protein>
    <recommendedName>
        <fullName evidence="5">GAR domain-containing protein</fullName>
    </recommendedName>
</protein>
<feature type="compositionally biased region" description="Polar residues" evidence="4">
    <location>
        <begin position="1264"/>
        <end position="1281"/>
    </location>
</feature>
<feature type="compositionally biased region" description="Basic and acidic residues" evidence="4">
    <location>
        <begin position="1385"/>
        <end position="1422"/>
    </location>
</feature>
<feature type="region of interest" description="Disordered" evidence="4">
    <location>
        <begin position="560"/>
        <end position="752"/>
    </location>
</feature>
<feature type="compositionally biased region" description="Basic residues" evidence="4">
    <location>
        <begin position="813"/>
        <end position="823"/>
    </location>
</feature>
<keyword evidence="7" id="KW-1185">Reference proteome</keyword>
<dbReference type="Gene3D" id="3.30.920.20">
    <property type="entry name" value="Gas2-like domain"/>
    <property type="match status" value="1"/>
</dbReference>
<dbReference type="InterPro" id="IPR003108">
    <property type="entry name" value="GAR_dom"/>
</dbReference>
<evidence type="ECO:0000256" key="2">
    <source>
        <dbReference type="ARBA" id="ARBA00022490"/>
    </source>
</evidence>
<dbReference type="HOGENOM" id="CLU_004583_0_0_1"/>
<keyword evidence="2" id="KW-0963">Cytoplasm</keyword>
<feature type="domain" description="GAR" evidence="5">
    <location>
        <begin position="1173"/>
        <end position="1248"/>
    </location>
</feature>
<feature type="compositionally biased region" description="Pro residues" evidence="4">
    <location>
        <begin position="717"/>
        <end position="729"/>
    </location>
</feature>
<evidence type="ECO:0000259" key="5">
    <source>
        <dbReference type="PROSITE" id="PS51460"/>
    </source>
</evidence>
<dbReference type="KEGG" id="bcom:BAUCODRAFT_540307"/>
<evidence type="ECO:0000313" key="7">
    <source>
        <dbReference type="Proteomes" id="UP000011761"/>
    </source>
</evidence>
<feature type="compositionally biased region" description="Polar residues" evidence="4">
    <location>
        <begin position="570"/>
        <end position="597"/>
    </location>
</feature>
<feature type="compositionally biased region" description="Polar residues" evidence="4">
    <location>
        <begin position="612"/>
        <end position="623"/>
    </location>
</feature>
<feature type="compositionally biased region" description="Polar residues" evidence="4">
    <location>
        <begin position="1322"/>
        <end position="1361"/>
    </location>
</feature>
<keyword evidence="3" id="KW-0206">Cytoskeleton</keyword>
<dbReference type="RefSeq" id="XP_007677873.1">
    <property type="nucleotide sequence ID" value="XM_007679683.1"/>
</dbReference>
<dbReference type="Proteomes" id="UP000011761">
    <property type="component" value="Unassembled WGS sequence"/>
</dbReference>
<evidence type="ECO:0000256" key="1">
    <source>
        <dbReference type="ARBA" id="ARBA00004245"/>
    </source>
</evidence>
<feature type="compositionally biased region" description="Low complexity" evidence="4">
    <location>
        <begin position="18"/>
        <end position="30"/>
    </location>
</feature>
<feature type="compositionally biased region" description="Polar residues" evidence="4">
    <location>
        <begin position="1"/>
        <end position="17"/>
    </location>
</feature>